<dbReference type="Proteomes" id="UP000664781">
    <property type="component" value="Unassembled WGS sequence"/>
</dbReference>
<dbReference type="PROSITE" id="PS50011">
    <property type="entry name" value="PROTEIN_KINASE_DOM"/>
    <property type="match status" value="1"/>
</dbReference>
<keyword evidence="6 7" id="KW-0067">ATP-binding</keyword>
<name>A0A939FKM5_9ACTN</name>
<keyword evidence="2 11" id="KW-0723">Serine/threonine-protein kinase</keyword>
<evidence type="ECO:0000313" key="11">
    <source>
        <dbReference type="EMBL" id="MBO0653896.1"/>
    </source>
</evidence>
<keyword evidence="3" id="KW-0808">Transferase</keyword>
<evidence type="ECO:0000256" key="1">
    <source>
        <dbReference type="ARBA" id="ARBA00012513"/>
    </source>
</evidence>
<dbReference type="SMART" id="SM00220">
    <property type="entry name" value="S_TKc"/>
    <property type="match status" value="1"/>
</dbReference>
<feature type="region of interest" description="Disordered" evidence="8">
    <location>
        <begin position="289"/>
        <end position="354"/>
    </location>
</feature>
<evidence type="ECO:0000256" key="8">
    <source>
        <dbReference type="SAM" id="MobiDB-lite"/>
    </source>
</evidence>
<evidence type="ECO:0000256" key="5">
    <source>
        <dbReference type="ARBA" id="ARBA00022777"/>
    </source>
</evidence>
<keyword evidence="9" id="KW-0812">Transmembrane</keyword>
<feature type="compositionally biased region" description="Pro residues" evidence="8">
    <location>
        <begin position="295"/>
        <end position="317"/>
    </location>
</feature>
<comment type="caution">
    <text evidence="11">The sequence shown here is derived from an EMBL/GenBank/DDBJ whole genome shotgun (WGS) entry which is preliminary data.</text>
</comment>
<feature type="binding site" evidence="7">
    <location>
        <position position="43"/>
    </location>
    <ligand>
        <name>ATP</name>
        <dbReference type="ChEBI" id="CHEBI:30616"/>
    </ligand>
</feature>
<dbReference type="PROSITE" id="PS00107">
    <property type="entry name" value="PROTEIN_KINASE_ATP"/>
    <property type="match status" value="1"/>
</dbReference>
<reference evidence="11" key="1">
    <citation type="submission" date="2021-03" db="EMBL/GenBank/DDBJ databases">
        <title>Streptomyces strains.</title>
        <authorList>
            <person name="Lund M.B."/>
            <person name="Toerring T."/>
        </authorList>
    </citation>
    <scope>NUCLEOTIDE SEQUENCE</scope>
    <source>
        <strain evidence="11">JCM 4242</strain>
    </source>
</reference>
<dbReference type="PROSITE" id="PS00108">
    <property type="entry name" value="PROTEIN_KINASE_ST"/>
    <property type="match status" value="1"/>
</dbReference>
<evidence type="ECO:0000313" key="12">
    <source>
        <dbReference type="Proteomes" id="UP000664781"/>
    </source>
</evidence>
<keyword evidence="9" id="KW-1133">Transmembrane helix</keyword>
<dbReference type="EC" id="2.7.11.1" evidence="1"/>
<sequence>MDTERRHPLLAGRYRLIEQLGRGGMGVVWLAIDEVLDREVAAKEVRAPENMGEDDVRVLYARLKQEARAAARISHPNVITVHDVVEQGDRPWIVMEYVRGQALADVLAAEGALQSKEAARIGALVLQALRAAHAVGVLHRDVKPANVLLEAGGRVVLTDFGIALIEGASTLTRTGDLVGSAEYLAPERATGKRPGIPSDLWSLGAMLYVAVEGVSPFRRGDALSTLRAVVDEPPPSPRRAGPLTPLLEGLLRKDPQERMGSAEAEQLLEAVASGRLTETPVGYVPTALGTVPSALPRPEPRPVPRPVPTPVPAPVPSPAGSSAGSSLGSFPGSSLGADSGTRPRVAPTGGGGGGGGRVWLIVGAVLALVLVLGGTVALIALREQAGTGGTGKDTPGPGPTPSATVGQSKDPAAGGTSGPDPGPTPYTPAPTGTCSGGWVC</sequence>
<keyword evidence="4 7" id="KW-0547">Nucleotide-binding</keyword>
<evidence type="ECO:0000256" key="6">
    <source>
        <dbReference type="ARBA" id="ARBA00022840"/>
    </source>
</evidence>
<dbReference type="RefSeq" id="WP_207247372.1">
    <property type="nucleotide sequence ID" value="NZ_JAFMOF010000002.1"/>
</dbReference>
<evidence type="ECO:0000256" key="2">
    <source>
        <dbReference type="ARBA" id="ARBA00022527"/>
    </source>
</evidence>
<dbReference type="PANTHER" id="PTHR43289">
    <property type="entry name" value="MITOGEN-ACTIVATED PROTEIN KINASE KINASE KINASE 20-RELATED"/>
    <property type="match status" value="1"/>
</dbReference>
<evidence type="ECO:0000256" key="7">
    <source>
        <dbReference type="PROSITE-ProRule" id="PRU10141"/>
    </source>
</evidence>
<evidence type="ECO:0000256" key="9">
    <source>
        <dbReference type="SAM" id="Phobius"/>
    </source>
</evidence>
<keyword evidence="9" id="KW-0472">Membrane</keyword>
<evidence type="ECO:0000256" key="3">
    <source>
        <dbReference type="ARBA" id="ARBA00022679"/>
    </source>
</evidence>
<dbReference type="AlphaFoldDB" id="A0A939FKM5"/>
<keyword evidence="5 11" id="KW-0418">Kinase</keyword>
<keyword evidence="12" id="KW-1185">Reference proteome</keyword>
<evidence type="ECO:0000256" key="4">
    <source>
        <dbReference type="ARBA" id="ARBA00022741"/>
    </source>
</evidence>
<dbReference type="InterPro" id="IPR017441">
    <property type="entry name" value="Protein_kinase_ATP_BS"/>
</dbReference>
<dbReference type="Gene3D" id="3.30.200.20">
    <property type="entry name" value="Phosphorylase Kinase, domain 1"/>
    <property type="match status" value="1"/>
</dbReference>
<dbReference type="Pfam" id="PF00069">
    <property type="entry name" value="Pkinase"/>
    <property type="match status" value="1"/>
</dbReference>
<proteinExistence type="predicted"/>
<accession>A0A939FKM5</accession>
<dbReference type="InterPro" id="IPR011009">
    <property type="entry name" value="Kinase-like_dom_sf"/>
</dbReference>
<protein>
    <recommendedName>
        <fullName evidence="1">non-specific serine/threonine protein kinase</fullName>
        <ecNumber evidence="1">2.7.11.1</ecNumber>
    </recommendedName>
</protein>
<dbReference type="InterPro" id="IPR000719">
    <property type="entry name" value="Prot_kinase_dom"/>
</dbReference>
<dbReference type="GO" id="GO:0005524">
    <property type="term" value="F:ATP binding"/>
    <property type="evidence" value="ECO:0007669"/>
    <property type="project" value="UniProtKB-UniRule"/>
</dbReference>
<dbReference type="CDD" id="cd14014">
    <property type="entry name" value="STKc_PknB_like"/>
    <property type="match status" value="1"/>
</dbReference>
<dbReference type="SUPFAM" id="SSF56112">
    <property type="entry name" value="Protein kinase-like (PK-like)"/>
    <property type="match status" value="1"/>
</dbReference>
<organism evidence="11 12">
    <name type="scientific">Streptomyces triculaminicus</name>
    <dbReference type="NCBI Taxonomy" id="2816232"/>
    <lineage>
        <taxon>Bacteria</taxon>
        <taxon>Bacillati</taxon>
        <taxon>Actinomycetota</taxon>
        <taxon>Actinomycetes</taxon>
        <taxon>Kitasatosporales</taxon>
        <taxon>Streptomycetaceae</taxon>
        <taxon>Streptomyces</taxon>
    </lineage>
</organism>
<evidence type="ECO:0000259" key="10">
    <source>
        <dbReference type="PROSITE" id="PS50011"/>
    </source>
</evidence>
<gene>
    <name evidence="11" type="ORF">J1792_14235</name>
</gene>
<feature type="transmembrane region" description="Helical" evidence="9">
    <location>
        <begin position="358"/>
        <end position="381"/>
    </location>
</feature>
<dbReference type="EMBL" id="JAFMOF010000002">
    <property type="protein sequence ID" value="MBO0653896.1"/>
    <property type="molecule type" value="Genomic_DNA"/>
</dbReference>
<dbReference type="GO" id="GO:0004674">
    <property type="term" value="F:protein serine/threonine kinase activity"/>
    <property type="evidence" value="ECO:0007669"/>
    <property type="project" value="UniProtKB-KW"/>
</dbReference>
<dbReference type="InterPro" id="IPR008271">
    <property type="entry name" value="Ser/Thr_kinase_AS"/>
</dbReference>
<feature type="compositionally biased region" description="Low complexity" evidence="8">
    <location>
        <begin position="318"/>
        <end position="337"/>
    </location>
</feature>
<feature type="domain" description="Protein kinase" evidence="10">
    <location>
        <begin position="14"/>
        <end position="268"/>
    </location>
</feature>
<dbReference type="PANTHER" id="PTHR43289:SF6">
    <property type="entry name" value="SERINE_THREONINE-PROTEIN KINASE NEKL-3"/>
    <property type="match status" value="1"/>
</dbReference>
<dbReference type="Gene3D" id="1.10.510.10">
    <property type="entry name" value="Transferase(Phosphotransferase) domain 1"/>
    <property type="match status" value="1"/>
</dbReference>
<feature type="region of interest" description="Disordered" evidence="8">
    <location>
        <begin position="386"/>
        <end position="440"/>
    </location>
</feature>